<keyword evidence="1" id="KW-0812">Transmembrane</keyword>
<keyword evidence="1" id="KW-0472">Membrane</keyword>
<evidence type="ECO:0000313" key="3">
    <source>
        <dbReference type="Proteomes" id="UP001301797"/>
    </source>
</evidence>
<keyword evidence="1" id="KW-1133">Transmembrane helix</keyword>
<reference evidence="2 3" key="1">
    <citation type="submission" date="2019-09" db="EMBL/GenBank/DDBJ databases">
        <title>The complete genome of Methanoplanus sp. FWC-SCC4.</title>
        <authorList>
            <person name="Chen S.-C."/>
            <person name="Zhou Y.-Z."/>
            <person name="Lai M.-C."/>
        </authorList>
    </citation>
    <scope>NUCLEOTIDE SEQUENCE [LARGE SCALE GENOMIC DNA]</scope>
    <source>
        <strain evidence="2 3">FWC-SCC4</strain>
    </source>
</reference>
<name>A0AA97FDC8_9EURY</name>
<dbReference type="AlphaFoldDB" id="A0AA97FDC8"/>
<evidence type="ECO:0000256" key="1">
    <source>
        <dbReference type="SAM" id="Phobius"/>
    </source>
</evidence>
<proteinExistence type="predicted"/>
<feature type="transmembrane region" description="Helical" evidence="1">
    <location>
        <begin position="146"/>
        <end position="166"/>
    </location>
</feature>
<sequence length="173" mass="19079">MYEKNITRIFFPALFFLSLFVVLVSGSIVEPELYTDNPNCCDLGFCGSSFKTETPPWDREYSLGGGMINISMINSTHFNFISTVPIKALIVKGGPNSTVYIYGSTVLSDTVLGTPFNPNSKKFCDISHLEICYLNSAPVPEFPSPIFPVFIISGFVAIAGICSYMTDKKNLKK</sequence>
<protein>
    <submittedName>
        <fullName evidence="2">Uncharacterized protein</fullName>
    </submittedName>
</protein>
<dbReference type="Proteomes" id="UP001301797">
    <property type="component" value="Chromosome"/>
</dbReference>
<gene>
    <name evidence="2" type="ORF">F1737_05275</name>
</gene>
<keyword evidence="3" id="KW-1185">Reference proteome</keyword>
<dbReference type="KEGG" id="mefw:F1737_05275"/>
<organism evidence="2 3">
    <name type="scientific">Methanochimaera problematica</name>
    <dbReference type="NCBI Taxonomy" id="2609417"/>
    <lineage>
        <taxon>Archaea</taxon>
        <taxon>Methanobacteriati</taxon>
        <taxon>Methanobacteriota</taxon>
        <taxon>Stenosarchaea group</taxon>
        <taxon>Methanomicrobia</taxon>
        <taxon>Methanomicrobiales</taxon>
        <taxon>Methanomicrobiaceae</taxon>
        <taxon>Methanochimaera</taxon>
    </lineage>
</organism>
<dbReference type="GeneID" id="85229567"/>
<accession>A0AA97FDC8</accession>
<feature type="transmembrane region" description="Helical" evidence="1">
    <location>
        <begin position="9"/>
        <end position="29"/>
    </location>
</feature>
<evidence type="ECO:0000313" key="2">
    <source>
        <dbReference type="EMBL" id="WOF16159.1"/>
    </source>
</evidence>
<dbReference type="RefSeq" id="WP_317137738.1">
    <property type="nucleotide sequence ID" value="NZ_CP043875.1"/>
</dbReference>
<dbReference type="EMBL" id="CP043875">
    <property type="protein sequence ID" value="WOF16159.1"/>
    <property type="molecule type" value="Genomic_DNA"/>
</dbReference>